<organism evidence="3 4">
    <name type="scientific">Favolaschia claudopus</name>
    <dbReference type="NCBI Taxonomy" id="2862362"/>
    <lineage>
        <taxon>Eukaryota</taxon>
        <taxon>Fungi</taxon>
        <taxon>Dikarya</taxon>
        <taxon>Basidiomycota</taxon>
        <taxon>Agaricomycotina</taxon>
        <taxon>Agaricomycetes</taxon>
        <taxon>Agaricomycetidae</taxon>
        <taxon>Agaricales</taxon>
        <taxon>Marasmiineae</taxon>
        <taxon>Mycenaceae</taxon>
        <taxon>Favolaschia</taxon>
    </lineage>
</organism>
<proteinExistence type="predicted"/>
<evidence type="ECO:0000259" key="2">
    <source>
        <dbReference type="Pfam" id="PF20152"/>
    </source>
</evidence>
<evidence type="ECO:0000313" key="3">
    <source>
        <dbReference type="EMBL" id="KAK6981099.1"/>
    </source>
</evidence>
<gene>
    <name evidence="3" type="ORF">R3P38DRAFT_455657</name>
</gene>
<feature type="transmembrane region" description="Helical" evidence="1">
    <location>
        <begin position="32"/>
        <end position="59"/>
    </location>
</feature>
<evidence type="ECO:0000256" key="1">
    <source>
        <dbReference type="SAM" id="Phobius"/>
    </source>
</evidence>
<dbReference type="InterPro" id="IPR045339">
    <property type="entry name" value="DUF6534"/>
</dbReference>
<dbReference type="Proteomes" id="UP001362999">
    <property type="component" value="Unassembled WGS sequence"/>
</dbReference>
<dbReference type="EMBL" id="JAWWNJ010000153">
    <property type="protein sequence ID" value="KAK6981099.1"/>
    <property type="molecule type" value="Genomic_DNA"/>
</dbReference>
<sequence length="188" mass="20592">MIGICSLPAFIFGVIYTQKGFAIKFFTLAERLFIWSSLGLGFGAAADLLIAGTMIYYLSKNKTGFQKTNKAINMLVAYSLSTGALTCVFAIGDVIAETAAPASLDHVPFFFILIRLHFLSFMSMLNSRDHVREQLYASDHAMVTIPSYPPATDIGYATNPDTKLREGRSIGLTDSRRLVSSTSKENVV</sequence>
<reference evidence="3 4" key="1">
    <citation type="journal article" date="2024" name="J Genomics">
        <title>Draft genome sequencing and assembly of Favolaschia claudopus CIRM-BRFM 2984 isolated from oak limbs.</title>
        <authorList>
            <person name="Navarro D."/>
            <person name="Drula E."/>
            <person name="Chaduli D."/>
            <person name="Cazenave R."/>
            <person name="Ahrendt S."/>
            <person name="Wang J."/>
            <person name="Lipzen A."/>
            <person name="Daum C."/>
            <person name="Barry K."/>
            <person name="Grigoriev I.V."/>
            <person name="Favel A."/>
            <person name="Rosso M.N."/>
            <person name="Martin F."/>
        </authorList>
    </citation>
    <scope>NUCLEOTIDE SEQUENCE [LARGE SCALE GENOMIC DNA]</scope>
    <source>
        <strain evidence="3 4">CIRM-BRFM 2984</strain>
    </source>
</reference>
<dbReference type="PANTHER" id="PTHR40465">
    <property type="entry name" value="CHROMOSOME 1, WHOLE GENOME SHOTGUN SEQUENCE"/>
    <property type="match status" value="1"/>
</dbReference>
<protein>
    <recommendedName>
        <fullName evidence="2">DUF6534 domain-containing protein</fullName>
    </recommendedName>
</protein>
<dbReference type="AlphaFoldDB" id="A0AAV9ZGT9"/>
<feature type="domain" description="DUF6534" evidence="2">
    <location>
        <begin position="44"/>
        <end position="130"/>
    </location>
</feature>
<keyword evidence="1" id="KW-0812">Transmembrane</keyword>
<name>A0AAV9ZGT9_9AGAR</name>
<accession>A0AAV9ZGT9</accession>
<evidence type="ECO:0000313" key="4">
    <source>
        <dbReference type="Proteomes" id="UP001362999"/>
    </source>
</evidence>
<dbReference type="Pfam" id="PF20152">
    <property type="entry name" value="DUF6534"/>
    <property type="match status" value="1"/>
</dbReference>
<feature type="transmembrane region" description="Helical" evidence="1">
    <location>
        <begin position="107"/>
        <end position="125"/>
    </location>
</feature>
<keyword evidence="1" id="KW-1133">Transmembrane helix</keyword>
<feature type="transmembrane region" description="Helical" evidence="1">
    <location>
        <begin position="71"/>
        <end position="95"/>
    </location>
</feature>
<keyword evidence="1" id="KW-0472">Membrane</keyword>
<dbReference type="PANTHER" id="PTHR40465:SF1">
    <property type="entry name" value="DUF6534 DOMAIN-CONTAINING PROTEIN"/>
    <property type="match status" value="1"/>
</dbReference>
<keyword evidence="4" id="KW-1185">Reference proteome</keyword>
<comment type="caution">
    <text evidence="3">The sequence shown here is derived from an EMBL/GenBank/DDBJ whole genome shotgun (WGS) entry which is preliminary data.</text>
</comment>